<keyword evidence="2" id="KW-0489">Methyltransferase</keyword>
<dbReference type="GO" id="GO:0008757">
    <property type="term" value="F:S-adenosylmethionine-dependent methyltransferase activity"/>
    <property type="evidence" value="ECO:0007669"/>
    <property type="project" value="InterPro"/>
</dbReference>
<proteinExistence type="predicted"/>
<dbReference type="RefSeq" id="WP_076476911.1">
    <property type="nucleotide sequence ID" value="NZ_FTNT01000002.1"/>
</dbReference>
<dbReference type="SUPFAM" id="SSF53335">
    <property type="entry name" value="S-adenosyl-L-methionine-dependent methyltransferases"/>
    <property type="match status" value="1"/>
</dbReference>
<dbReference type="InterPro" id="IPR029063">
    <property type="entry name" value="SAM-dependent_MTases_sf"/>
</dbReference>
<name>A0A1N7DSZ0_9NOCA</name>
<organism evidence="2 3">
    <name type="scientific">Williamsia sterculiae</name>
    <dbReference type="NCBI Taxonomy" id="1344003"/>
    <lineage>
        <taxon>Bacteria</taxon>
        <taxon>Bacillati</taxon>
        <taxon>Actinomycetota</taxon>
        <taxon>Actinomycetes</taxon>
        <taxon>Mycobacteriales</taxon>
        <taxon>Nocardiaceae</taxon>
        <taxon>Williamsia</taxon>
    </lineage>
</organism>
<dbReference type="STRING" id="1344003.SAMN05445060_0887"/>
<reference evidence="2 3" key="1">
    <citation type="submission" date="2017-01" db="EMBL/GenBank/DDBJ databases">
        <authorList>
            <person name="Mah S.A."/>
            <person name="Swanson W.J."/>
            <person name="Moy G.W."/>
            <person name="Vacquier V.D."/>
        </authorList>
    </citation>
    <scope>NUCLEOTIDE SEQUENCE [LARGE SCALE GENOMIC DNA]</scope>
    <source>
        <strain evidence="2 3">CPCC 203464</strain>
    </source>
</reference>
<dbReference type="GO" id="GO:0032259">
    <property type="term" value="P:methylation"/>
    <property type="evidence" value="ECO:0007669"/>
    <property type="project" value="UniProtKB-KW"/>
</dbReference>
<dbReference type="OrthoDB" id="6064711at2"/>
<dbReference type="Pfam" id="PF08241">
    <property type="entry name" value="Methyltransf_11"/>
    <property type="match status" value="1"/>
</dbReference>
<protein>
    <submittedName>
        <fullName evidence="2">Methyltransferase domain-containing protein</fullName>
    </submittedName>
</protein>
<keyword evidence="2" id="KW-0808">Transferase</keyword>
<evidence type="ECO:0000259" key="1">
    <source>
        <dbReference type="Pfam" id="PF08241"/>
    </source>
</evidence>
<dbReference type="AlphaFoldDB" id="A0A1N7DSZ0"/>
<feature type="domain" description="Methyltransferase type 11" evidence="1">
    <location>
        <begin position="31"/>
        <end position="122"/>
    </location>
</feature>
<gene>
    <name evidence="2" type="ORF">SAMN05445060_0887</name>
</gene>
<dbReference type="Gene3D" id="3.40.50.150">
    <property type="entry name" value="Vaccinia Virus protein VP39"/>
    <property type="match status" value="1"/>
</dbReference>
<dbReference type="InterPro" id="IPR013216">
    <property type="entry name" value="Methyltransf_11"/>
</dbReference>
<keyword evidence="3" id="KW-1185">Reference proteome</keyword>
<dbReference type="PANTHER" id="PTHR43591:SF97">
    <property type="entry name" value="CLASS I SAM-DEPENDENT METHYLTRANSFERASE"/>
    <property type="match status" value="1"/>
</dbReference>
<dbReference type="Proteomes" id="UP000186218">
    <property type="component" value="Unassembled WGS sequence"/>
</dbReference>
<evidence type="ECO:0000313" key="2">
    <source>
        <dbReference type="EMBL" id="SIR79013.1"/>
    </source>
</evidence>
<evidence type="ECO:0000313" key="3">
    <source>
        <dbReference type="Proteomes" id="UP000186218"/>
    </source>
</evidence>
<sequence length="204" mass="22793">MAPDGSTRWNHNIHYHRLIETAVPPGARTALDVGTGNGLLAADLSRTIPQVTAIDIDTAVLRSARLESDAVEWIRGDVLTHPLASRSFDVVASVATLHHLPDLTGALHRCADLVAPGGVLAIVGIARTSRPRDVLLHLGGQVQHRYLSWRHGFWEHTAPMVWPPPHTYAEVEQAVHAELPSARWRQLPMWRYLIVWRRPDRLSR</sequence>
<dbReference type="EMBL" id="FTNT01000002">
    <property type="protein sequence ID" value="SIR79013.1"/>
    <property type="molecule type" value="Genomic_DNA"/>
</dbReference>
<dbReference type="PANTHER" id="PTHR43591">
    <property type="entry name" value="METHYLTRANSFERASE"/>
    <property type="match status" value="1"/>
</dbReference>
<accession>A0A1N7DSZ0</accession>
<dbReference type="CDD" id="cd02440">
    <property type="entry name" value="AdoMet_MTases"/>
    <property type="match status" value="1"/>
</dbReference>